<keyword evidence="5" id="KW-1185">Reference proteome</keyword>
<dbReference type="CDD" id="cd09279">
    <property type="entry name" value="RNase_HI_like"/>
    <property type="match status" value="1"/>
</dbReference>
<feature type="region of interest" description="Disordered" evidence="2">
    <location>
        <begin position="138"/>
        <end position="161"/>
    </location>
</feature>
<keyword evidence="1" id="KW-0175">Coiled coil</keyword>
<reference evidence="4" key="1">
    <citation type="submission" date="2020-10" db="EMBL/GenBank/DDBJ databases">
        <authorList>
            <person name="Han B."/>
            <person name="Lu T."/>
            <person name="Zhao Q."/>
            <person name="Huang X."/>
            <person name="Zhao Y."/>
        </authorList>
    </citation>
    <scope>NUCLEOTIDE SEQUENCE</scope>
</reference>
<dbReference type="PANTHER" id="PTHR48475">
    <property type="entry name" value="RIBONUCLEASE H"/>
    <property type="match status" value="1"/>
</dbReference>
<feature type="domain" description="RNase H type-1" evidence="3">
    <location>
        <begin position="22"/>
        <end position="153"/>
    </location>
</feature>
<dbReference type="FunFam" id="3.30.420.10:FF:000076">
    <property type="entry name" value="RBR-type E3 ubiquitin transferase"/>
    <property type="match status" value="1"/>
</dbReference>
<evidence type="ECO:0000256" key="1">
    <source>
        <dbReference type="SAM" id="Coils"/>
    </source>
</evidence>
<dbReference type="PROSITE" id="PS50879">
    <property type="entry name" value="RNASE_H_1"/>
    <property type="match status" value="1"/>
</dbReference>
<dbReference type="InterPro" id="IPR012337">
    <property type="entry name" value="RNaseH-like_sf"/>
</dbReference>
<dbReference type="GO" id="GO:0004523">
    <property type="term" value="F:RNA-DNA hybrid ribonuclease activity"/>
    <property type="evidence" value="ECO:0007669"/>
    <property type="project" value="InterPro"/>
</dbReference>
<dbReference type="OrthoDB" id="2016287at2759"/>
<name>A0A811MVD4_9POAL</name>
<proteinExistence type="predicted"/>
<organism evidence="4 5">
    <name type="scientific">Miscanthus lutarioriparius</name>
    <dbReference type="NCBI Taxonomy" id="422564"/>
    <lineage>
        <taxon>Eukaryota</taxon>
        <taxon>Viridiplantae</taxon>
        <taxon>Streptophyta</taxon>
        <taxon>Embryophyta</taxon>
        <taxon>Tracheophyta</taxon>
        <taxon>Spermatophyta</taxon>
        <taxon>Magnoliopsida</taxon>
        <taxon>Liliopsida</taxon>
        <taxon>Poales</taxon>
        <taxon>Poaceae</taxon>
        <taxon>PACMAD clade</taxon>
        <taxon>Panicoideae</taxon>
        <taxon>Andropogonodae</taxon>
        <taxon>Andropogoneae</taxon>
        <taxon>Saccharinae</taxon>
        <taxon>Miscanthus</taxon>
    </lineage>
</organism>
<evidence type="ECO:0000313" key="5">
    <source>
        <dbReference type="Proteomes" id="UP000604825"/>
    </source>
</evidence>
<gene>
    <name evidence="4" type="ORF">NCGR_LOCUS8539</name>
</gene>
<dbReference type="PANTHER" id="PTHR48475:SF1">
    <property type="entry name" value="RNASE H TYPE-1 DOMAIN-CONTAINING PROTEIN"/>
    <property type="match status" value="1"/>
</dbReference>
<dbReference type="EMBL" id="CAJGYO010000002">
    <property type="protein sequence ID" value="CAD6212799.1"/>
    <property type="molecule type" value="Genomic_DNA"/>
</dbReference>
<dbReference type="SUPFAM" id="SSF53098">
    <property type="entry name" value="Ribonuclease H-like"/>
    <property type="match status" value="1"/>
</dbReference>
<dbReference type="Gene3D" id="3.30.420.10">
    <property type="entry name" value="Ribonuclease H-like superfamily/Ribonuclease H"/>
    <property type="match status" value="1"/>
</dbReference>
<dbReference type="Pfam" id="PF13456">
    <property type="entry name" value="RVT_3"/>
    <property type="match status" value="1"/>
</dbReference>
<comment type="caution">
    <text evidence="4">The sequence shown here is derived from an EMBL/GenBank/DDBJ whole genome shotgun (WGS) entry which is preliminary data.</text>
</comment>
<dbReference type="Proteomes" id="UP000604825">
    <property type="component" value="Unassembled WGS sequence"/>
</dbReference>
<dbReference type="AlphaFoldDB" id="A0A811MVD4"/>
<evidence type="ECO:0000256" key="2">
    <source>
        <dbReference type="SAM" id="MobiDB-lite"/>
    </source>
</evidence>
<evidence type="ECO:0000313" key="4">
    <source>
        <dbReference type="EMBL" id="CAD6212799.1"/>
    </source>
</evidence>
<accession>A0A811MVD4</accession>
<dbReference type="InterPro" id="IPR036397">
    <property type="entry name" value="RNaseH_sf"/>
</dbReference>
<protein>
    <recommendedName>
        <fullName evidence="3">RNase H type-1 domain-containing protein</fullName>
    </recommendedName>
</protein>
<evidence type="ECO:0000259" key="3">
    <source>
        <dbReference type="PROSITE" id="PS50879"/>
    </source>
</evidence>
<feature type="coiled-coil region" evidence="1">
    <location>
        <begin position="107"/>
        <end position="134"/>
    </location>
</feature>
<dbReference type="InterPro" id="IPR002156">
    <property type="entry name" value="RNaseH_domain"/>
</dbReference>
<sequence>MRGPVSLEKDWYINNLYEGKKMAGKGILHFDGASKGNPGKAGAGAVLMTEDGRVVSRIHEGLGVATNNVAEYRGLTLGLKQAIDHGFKSIKVHGDSQLVCNKVNGVWQTKNQNMKELCNEVRQLKENFNSFEISHVRRESNAEADHQTNIGGSVSEERGDI</sequence>
<dbReference type="GO" id="GO:0003676">
    <property type="term" value="F:nucleic acid binding"/>
    <property type="evidence" value="ECO:0007669"/>
    <property type="project" value="InterPro"/>
</dbReference>